<accession>A0A160IR48</accession>
<dbReference type="AlphaFoldDB" id="A0A160IR48"/>
<dbReference type="GO" id="GO:0005524">
    <property type="term" value="F:ATP binding"/>
    <property type="evidence" value="ECO:0007669"/>
    <property type="project" value="UniProtKB-KW"/>
</dbReference>
<comment type="catalytic activity">
    <reaction evidence="1">
        <text>ATP + protein L-histidine = ADP + protein N-phospho-L-histidine.</text>
        <dbReference type="EC" id="2.7.13.3"/>
    </reaction>
</comment>
<dbReference type="PANTHER" id="PTHR45339">
    <property type="entry name" value="HYBRID SIGNAL TRANSDUCTION HISTIDINE KINASE J"/>
    <property type="match status" value="1"/>
</dbReference>
<dbReference type="Proteomes" id="UP000076623">
    <property type="component" value="Chromosome"/>
</dbReference>
<dbReference type="RefSeq" id="WP_066398315.1">
    <property type="nucleotide sequence ID" value="NZ_CP015378.1"/>
</dbReference>
<dbReference type="InterPro" id="IPR004358">
    <property type="entry name" value="Sig_transdc_His_kin-like_C"/>
</dbReference>
<evidence type="ECO:0000256" key="11">
    <source>
        <dbReference type="ARBA" id="ARBA00023012"/>
    </source>
</evidence>
<evidence type="ECO:0000256" key="15">
    <source>
        <dbReference type="SAM" id="Coils"/>
    </source>
</evidence>
<feature type="domain" description="Response regulatory" evidence="18">
    <location>
        <begin position="799"/>
        <end position="916"/>
    </location>
</feature>
<dbReference type="SMART" id="SM00448">
    <property type="entry name" value="REC"/>
    <property type="match status" value="1"/>
</dbReference>
<evidence type="ECO:0000256" key="9">
    <source>
        <dbReference type="ARBA" id="ARBA00022777"/>
    </source>
</evidence>
<evidence type="ECO:0000256" key="10">
    <source>
        <dbReference type="ARBA" id="ARBA00022840"/>
    </source>
</evidence>
<dbReference type="InterPro" id="IPR005467">
    <property type="entry name" value="His_kinase_dom"/>
</dbReference>
<dbReference type="SUPFAM" id="SSF47384">
    <property type="entry name" value="Homodimeric domain of signal transducing histidine kinase"/>
    <property type="match status" value="1"/>
</dbReference>
<evidence type="ECO:0000313" key="21">
    <source>
        <dbReference type="Proteomes" id="UP000076623"/>
    </source>
</evidence>
<dbReference type="SUPFAM" id="SSF55781">
    <property type="entry name" value="GAF domain-like"/>
    <property type="match status" value="1"/>
</dbReference>
<dbReference type="Gene3D" id="3.30.565.10">
    <property type="entry name" value="Histidine kinase-like ATPase, C-terminal domain"/>
    <property type="match status" value="1"/>
</dbReference>
<keyword evidence="7" id="KW-0808">Transferase</keyword>
<evidence type="ECO:0000256" key="12">
    <source>
        <dbReference type="ARBA" id="ARBA00023136"/>
    </source>
</evidence>
<dbReference type="EC" id="2.7.13.3" evidence="4"/>
<dbReference type="KEGG" id="fpn:ABE65_018705"/>
<keyword evidence="6 14" id="KW-0597">Phosphoprotein</keyword>
<dbReference type="InterPro" id="IPR001789">
    <property type="entry name" value="Sig_transdc_resp-reg_receiver"/>
</dbReference>
<dbReference type="CDD" id="cd19410">
    <property type="entry name" value="HK9-like_sensor"/>
    <property type="match status" value="1"/>
</dbReference>
<feature type="domain" description="Histidine kinase" evidence="17">
    <location>
        <begin position="509"/>
        <end position="737"/>
    </location>
</feature>
<keyword evidence="5" id="KW-1003">Cell membrane</keyword>
<keyword evidence="9 20" id="KW-0418">Kinase</keyword>
<keyword evidence="11" id="KW-0902">Two-component regulatory system</keyword>
<evidence type="ECO:0000313" key="20">
    <source>
        <dbReference type="EMBL" id="ANC78717.1"/>
    </source>
</evidence>
<gene>
    <name evidence="20" type="ORF">ABE65_018705</name>
</gene>
<sequence>MNNFRFGIRQKIITGYIVIIICLIAAILAVTNQLDTMKSERNFIIQHDFAVRDLTSQIEKDLLKMETNKRAYIITGDESYLQLYNEASSQWSKDYNTLNQLLSDNPSQQKRIAEINENIQNWVAVAGDPPIQMKQQNDTAGIAEFFKQDPGKSQTEKVLQQFDSFRDTEKSLTQKRANDLNEQNRYLEIGLFSLLAFVVLVSTALAWVISGSIIKTIKEVVGTIRAMTTGGNLSSRIHVKSNDEIRDLGEATNELLNSFEERDWLQRSVTDVVSKNQGVSSLETLAEIFLSATAQITESSYGAFYIKEGKDENVRFVKKGAFADTDADVGRASFKLGQGLIGQCALEKRVQVIDRIEGEYTLISSGLGETKPNSILIAPIVHEDEIVAVIELASLSSYSNQHISFIEKVLETFGLTINRVIDRMEIARLLSESQAMTEELQAQSEELQTQSEELQMQSEELQMINEQLESRSQDAEEKSKALEIAKKDLEDKAKQLETGSKYKSEFLANMSHELRTPLNSILILSEMLAENGNQSLSDEELEFAKVIHSSGQDLLNLINDILDLSKVEAGKLEIMLSEVNLSEFPSNLERNFTHIADQKNLNFTINVAPDVPTLLQTDEKRFQQIIKNLLSNAFKFTEKGSVSVSVKKVQTDVIYNGVDYWLEVAIKDTGIGIPKEKHELIFQAFQQGDGATIRKFGGTGLGLSISSEFAKLLGGRLQLQSEEGKGSTFKLLIPSISDESVSVQTFLGASAEVATALEQASHSIAVAEPPITAKIVPTEPEAEQPSITVDEENVFYGKTVLITDDDNRNIFALKTALEQKGMNILIANNGMECLDVLDANKKIDLILMDIMMPEMDGYETMQRIRGTGEHKDLPIIALTAKAMKNDREKCLEAGASDYISKPLKLEQLFSVMHVWMTK</sequence>
<name>A0A160IR48_9BACL</name>
<dbReference type="Pfam" id="PF02518">
    <property type="entry name" value="HATPase_c"/>
    <property type="match status" value="1"/>
</dbReference>
<dbReference type="EMBL" id="CP015378">
    <property type="protein sequence ID" value="ANC78717.1"/>
    <property type="molecule type" value="Genomic_DNA"/>
</dbReference>
<dbReference type="SUPFAM" id="SSF55874">
    <property type="entry name" value="ATPase domain of HSP90 chaperone/DNA topoisomerase II/histidine kinase"/>
    <property type="match status" value="1"/>
</dbReference>
<dbReference type="STRING" id="1221500.ABE65_018705"/>
<dbReference type="InterPro" id="IPR003661">
    <property type="entry name" value="HisK_dim/P_dom"/>
</dbReference>
<dbReference type="InterPro" id="IPR011006">
    <property type="entry name" value="CheY-like_superfamily"/>
</dbReference>
<dbReference type="GO" id="GO:0005886">
    <property type="term" value="C:plasma membrane"/>
    <property type="evidence" value="ECO:0007669"/>
    <property type="project" value="UniProtKB-SubCell"/>
</dbReference>
<dbReference type="Gene3D" id="3.30.450.40">
    <property type="match status" value="1"/>
</dbReference>
<keyword evidence="10" id="KW-0067">ATP-binding</keyword>
<dbReference type="PROSITE" id="PS50885">
    <property type="entry name" value="HAMP"/>
    <property type="match status" value="1"/>
</dbReference>
<evidence type="ECO:0000256" key="14">
    <source>
        <dbReference type="PROSITE-ProRule" id="PRU00169"/>
    </source>
</evidence>
<organism evidence="20 21">
    <name type="scientific">Fictibacillus phosphorivorans</name>
    <dbReference type="NCBI Taxonomy" id="1221500"/>
    <lineage>
        <taxon>Bacteria</taxon>
        <taxon>Bacillati</taxon>
        <taxon>Bacillota</taxon>
        <taxon>Bacilli</taxon>
        <taxon>Bacillales</taxon>
        <taxon>Fictibacillaceae</taxon>
        <taxon>Fictibacillus</taxon>
    </lineage>
</organism>
<evidence type="ECO:0000256" key="4">
    <source>
        <dbReference type="ARBA" id="ARBA00012438"/>
    </source>
</evidence>
<evidence type="ECO:0000256" key="7">
    <source>
        <dbReference type="ARBA" id="ARBA00022679"/>
    </source>
</evidence>
<proteinExistence type="inferred from homology"/>
<dbReference type="Pfam" id="PF05227">
    <property type="entry name" value="CHASE3"/>
    <property type="match status" value="1"/>
</dbReference>
<feature type="transmembrane region" description="Helical" evidence="16">
    <location>
        <begin position="12"/>
        <end position="31"/>
    </location>
</feature>
<dbReference type="InterPro" id="IPR029016">
    <property type="entry name" value="GAF-like_dom_sf"/>
</dbReference>
<keyword evidence="21" id="KW-1185">Reference proteome</keyword>
<evidence type="ECO:0000256" key="13">
    <source>
        <dbReference type="ARBA" id="ARBA00074306"/>
    </source>
</evidence>
<evidence type="ECO:0000259" key="19">
    <source>
        <dbReference type="PROSITE" id="PS50885"/>
    </source>
</evidence>
<evidence type="ECO:0000259" key="17">
    <source>
        <dbReference type="PROSITE" id="PS50109"/>
    </source>
</evidence>
<dbReference type="GO" id="GO:0000155">
    <property type="term" value="F:phosphorelay sensor kinase activity"/>
    <property type="evidence" value="ECO:0007669"/>
    <property type="project" value="InterPro"/>
</dbReference>
<dbReference type="PROSITE" id="PS50110">
    <property type="entry name" value="RESPONSE_REGULATORY"/>
    <property type="match status" value="1"/>
</dbReference>
<keyword evidence="16" id="KW-0812">Transmembrane</keyword>
<keyword evidence="16" id="KW-1133">Transmembrane helix</keyword>
<dbReference type="CDD" id="cd16922">
    <property type="entry name" value="HATPase_EvgS-ArcB-TorS-like"/>
    <property type="match status" value="1"/>
</dbReference>
<dbReference type="Pfam" id="PF00072">
    <property type="entry name" value="Response_reg"/>
    <property type="match status" value="1"/>
</dbReference>
<keyword evidence="8" id="KW-0547">Nucleotide-binding</keyword>
<dbReference type="SUPFAM" id="SSF52172">
    <property type="entry name" value="CheY-like"/>
    <property type="match status" value="1"/>
</dbReference>
<dbReference type="InterPro" id="IPR003594">
    <property type="entry name" value="HATPase_dom"/>
</dbReference>
<dbReference type="Gene3D" id="1.10.287.130">
    <property type="match status" value="1"/>
</dbReference>
<evidence type="ECO:0000256" key="3">
    <source>
        <dbReference type="ARBA" id="ARBA00006402"/>
    </source>
</evidence>
<dbReference type="Pfam" id="PF00512">
    <property type="entry name" value="HisKA"/>
    <property type="match status" value="1"/>
</dbReference>
<dbReference type="InterPro" id="IPR036890">
    <property type="entry name" value="HATPase_C_sf"/>
</dbReference>
<keyword evidence="12 16" id="KW-0472">Membrane</keyword>
<reference evidence="20 21" key="1">
    <citation type="submission" date="2016-04" db="EMBL/GenBank/DDBJ databases">
        <title>Complete genome sequence of Fictibacillus phosphorivorans G25-29, a strain toxic to nematodes.</title>
        <authorList>
            <person name="Zheng Z."/>
        </authorList>
    </citation>
    <scope>NUCLEOTIDE SEQUENCE [LARGE SCALE GENOMIC DNA]</scope>
    <source>
        <strain evidence="20 21">G25-29</strain>
    </source>
</reference>
<feature type="domain" description="HAMP" evidence="19">
    <location>
        <begin position="211"/>
        <end position="264"/>
    </location>
</feature>
<keyword evidence="15" id="KW-0175">Coiled coil</keyword>
<protein>
    <recommendedName>
        <fullName evidence="13">Circadian input-output histidine kinase CikA</fullName>
        <ecNumber evidence="4">2.7.13.3</ecNumber>
    </recommendedName>
</protein>
<dbReference type="Pfam" id="PF13185">
    <property type="entry name" value="GAF_2"/>
    <property type="match status" value="1"/>
</dbReference>
<dbReference type="InterPro" id="IPR007891">
    <property type="entry name" value="CHASE3"/>
</dbReference>
<dbReference type="Gene3D" id="3.40.50.2300">
    <property type="match status" value="1"/>
</dbReference>
<dbReference type="InterPro" id="IPR003660">
    <property type="entry name" value="HAMP_dom"/>
</dbReference>
<feature type="transmembrane region" description="Helical" evidence="16">
    <location>
        <begin position="186"/>
        <end position="209"/>
    </location>
</feature>
<evidence type="ECO:0000259" key="18">
    <source>
        <dbReference type="PROSITE" id="PS50110"/>
    </source>
</evidence>
<evidence type="ECO:0000256" key="8">
    <source>
        <dbReference type="ARBA" id="ARBA00022741"/>
    </source>
</evidence>
<dbReference type="CDD" id="cd06225">
    <property type="entry name" value="HAMP"/>
    <property type="match status" value="1"/>
</dbReference>
<dbReference type="FunFam" id="3.30.565.10:FF:000010">
    <property type="entry name" value="Sensor histidine kinase RcsC"/>
    <property type="match status" value="1"/>
</dbReference>
<evidence type="ECO:0000256" key="5">
    <source>
        <dbReference type="ARBA" id="ARBA00022475"/>
    </source>
</evidence>
<dbReference type="CDD" id="cd00082">
    <property type="entry name" value="HisKA"/>
    <property type="match status" value="1"/>
</dbReference>
<evidence type="ECO:0000256" key="1">
    <source>
        <dbReference type="ARBA" id="ARBA00000085"/>
    </source>
</evidence>
<dbReference type="InterPro" id="IPR003018">
    <property type="entry name" value="GAF"/>
</dbReference>
<dbReference type="PROSITE" id="PS50109">
    <property type="entry name" value="HIS_KIN"/>
    <property type="match status" value="1"/>
</dbReference>
<dbReference type="SMART" id="SM00388">
    <property type="entry name" value="HisKA"/>
    <property type="match status" value="1"/>
</dbReference>
<dbReference type="Pfam" id="PF00672">
    <property type="entry name" value="HAMP"/>
    <property type="match status" value="1"/>
</dbReference>
<dbReference type="CDD" id="cd17546">
    <property type="entry name" value="REC_hyHK_CKI1_RcsC-like"/>
    <property type="match status" value="1"/>
</dbReference>
<comment type="subcellular location">
    <subcellularLocation>
        <location evidence="2">Cell membrane</location>
        <topology evidence="2">Multi-pass membrane protein</topology>
    </subcellularLocation>
</comment>
<evidence type="ECO:0000256" key="2">
    <source>
        <dbReference type="ARBA" id="ARBA00004651"/>
    </source>
</evidence>
<comment type="similarity">
    <text evidence="3">In the N-terminal section; belongs to the phytochrome family.</text>
</comment>
<feature type="coiled-coil region" evidence="15">
    <location>
        <begin position="426"/>
        <end position="499"/>
    </location>
</feature>
<dbReference type="Gene3D" id="6.10.340.10">
    <property type="match status" value="1"/>
</dbReference>
<dbReference type="InterPro" id="IPR036097">
    <property type="entry name" value="HisK_dim/P_sf"/>
</dbReference>
<dbReference type="PANTHER" id="PTHR45339:SF1">
    <property type="entry name" value="HYBRID SIGNAL TRANSDUCTION HISTIDINE KINASE J"/>
    <property type="match status" value="1"/>
</dbReference>
<dbReference type="PRINTS" id="PR00344">
    <property type="entry name" value="BCTRLSENSOR"/>
</dbReference>
<evidence type="ECO:0000256" key="16">
    <source>
        <dbReference type="SAM" id="Phobius"/>
    </source>
</evidence>
<dbReference type="SMART" id="SM00387">
    <property type="entry name" value="HATPase_c"/>
    <property type="match status" value="1"/>
</dbReference>
<evidence type="ECO:0000256" key="6">
    <source>
        <dbReference type="ARBA" id="ARBA00022553"/>
    </source>
</evidence>
<feature type="modified residue" description="4-aspartylphosphate" evidence="14">
    <location>
        <position position="849"/>
    </location>
</feature>